<gene>
    <name evidence="9" type="ORF">SAMN06296020_101347</name>
</gene>
<reference evidence="9" key="1">
    <citation type="submission" date="2017-05" db="EMBL/GenBank/DDBJ databases">
        <authorList>
            <person name="Varghese N."/>
            <person name="Submissions S."/>
        </authorList>
    </citation>
    <scope>NUCLEOTIDE SEQUENCE</scope>
    <source>
        <strain evidence="9">Su22</strain>
    </source>
</reference>
<evidence type="ECO:0000256" key="4">
    <source>
        <dbReference type="ARBA" id="ARBA00022692"/>
    </source>
</evidence>
<keyword evidence="2 7" id="KW-0813">Transport</keyword>
<dbReference type="SUPFAM" id="SSF161098">
    <property type="entry name" value="MetI-like"/>
    <property type="match status" value="1"/>
</dbReference>
<dbReference type="GO" id="GO:0055085">
    <property type="term" value="P:transmembrane transport"/>
    <property type="evidence" value="ECO:0007669"/>
    <property type="project" value="InterPro"/>
</dbReference>
<dbReference type="PANTHER" id="PTHR43744:SF8">
    <property type="entry name" value="SN-GLYCEROL-3-PHOSPHATE TRANSPORT SYSTEM PERMEASE PROTEIN UGPE"/>
    <property type="match status" value="1"/>
</dbReference>
<dbReference type="Gene3D" id="1.10.3720.10">
    <property type="entry name" value="MetI-like"/>
    <property type="match status" value="1"/>
</dbReference>
<feature type="domain" description="ABC transmembrane type-1" evidence="8">
    <location>
        <begin position="74"/>
        <end position="266"/>
    </location>
</feature>
<accession>A0AA46AHI9</accession>
<dbReference type="CDD" id="cd06261">
    <property type="entry name" value="TM_PBP2"/>
    <property type="match status" value="1"/>
</dbReference>
<evidence type="ECO:0000256" key="7">
    <source>
        <dbReference type="RuleBase" id="RU363032"/>
    </source>
</evidence>
<evidence type="ECO:0000259" key="8">
    <source>
        <dbReference type="PROSITE" id="PS50928"/>
    </source>
</evidence>
<keyword evidence="3" id="KW-1003">Cell membrane</keyword>
<feature type="transmembrane region" description="Helical" evidence="7">
    <location>
        <begin position="248"/>
        <end position="266"/>
    </location>
</feature>
<dbReference type="RefSeq" id="WP_283407696.1">
    <property type="nucleotide sequence ID" value="NZ_FXUF01000001.1"/>
</dbReference>
<dbReference type="GO" id="GO:0005886">
    <property type="term" value="C:plasma membrane"/>
    <property type="evidence" value="ECO:0007669"/>
    <property type="project" value="UniProtKB-SubCell"/>
</dbReference>
<dbReference type="PANTHER" id="PTHR43744">
    <property type="entry name" value="ABC TRANSPORTER PERMEASE PROTEIN MG189-RELATED-RELATED"/>
    <property type="match status" value="1"/>
</dbReference>
<evidence type="ECO:0000256" key="6">
    <source>
        <dbReference type="ARBA" id="ARBA00023136"/>
    </source>
</evidence>
<comment type="subcellular location">
    <subcellularLocation>
        <location evidence="1 7">Cell membrane</location>
        <topology evidence="1 7">Multi-pass membrane protein</topology>
    </subcellularLocation>
</comment>
<keyword evidence="10" id="KW-1185">Reference proteome</keyword>
<dbReference type="InterPro" id="IPR035906">
    <property type="entry name" value="MetI-like_sf"/>
</dbReference>
<evidence type="ECO:0000256" key="1">
    <source>
        <dbReference type="ARBA" id="ARBA00004651"/>
    </source>
</evidence>
<proteinExistence type="inferred from homology"/>
<dbReference type="EMBL" id="FXUF01000001">
    <property type="protein sequence ID" value="SMP40223.1"/>
    <property type="molecule type" value="Genomic_DNA"/>
</dbReference>
<evidence type="ECO:0000313" key="9">
    <source>
        <dbReference type="EMBL" id="SMP40223.1"/>
    </source>
</evidence>
<sequence>MQSHILKTWFFHLTRHFIMGSISFIFLFPLLWMVLGGFKTNNEIWQQPYRLLPGNWHFTDVFNTARGIQFGPYIFNSLLVGIVGSAATILCAALFAYALVFVKGRFHHRLFWLVLVTYMLPSAVTYVPSYVLLARMNLLDSLTGLMFSNLASVFAVFFLRQSFLKMNYEYIEAAQMDGASHLAILRHVVYPMNKPAFITVGLLTFVQNYSSYMWPSIILSSREKLLVSQGLRQFFIQEGAYGMNWSEVMLGSTLTVIPILVIFALGQRWFTTGITEDSGLK</sequence>
<evidence type="ECO:0000256" key="2">
    <source>
        <dbReference type="ARBA" id="ARBA00022448"/>
    </source>
</evidence>
<organism evidence="9 10">
    <name type="scientific">Anoxynatronum buryatiense</name>
    <dbReference type="NCBI Taxonomy" id="489973"/>
    <lineage>
        <taxon>Bacteria</taxon>
        <taxon>Bacillati</taxon>
        <taxon>Bacillota</taxon>
        <taxon>Clostridia</taxon>
        <taxon>Eubacteriales</taxon>
        <taxon>Clostridiaceae</taxon>
        <taxon>Anoxynatronum</taxon>
    </lineage>
</organism>
<feature type="transmembrane region" description="Helical" evidence="7">
    <location>
        <begin position="73"/>
        <end position="98"/>
    </location>
</feature>
<feature type="transmembrane region" description="Helical" evidence="7">
    <location>
        <begin position="138"/>
        <end position="159"/>
    </location>
</feature>
<evidence type="ECO:0000256" key="5">
    <source>
        <dbReference type="ARBA" id="ARBA00022989"/>
    </source>
</evidence>
<keyword evidence="5 7" id="KW-1133">Transmembrane helix</keyword>
<dbReference type="AlphaFoldDB" id="A0AA46AHI9"/>
<dbReference type="Proteomes" id="UP001158066">
    <property type="component" value="Unassembled WGS sequence"/>
</dbReference>
<evidence type="ECO:0000256" key="3">
    <source>
        <dbReference type="ARBA" id="ARBA00022475"/>
    </source>
</evidence>
<keyword evidence="4 7" id="KW-0812">Transmembrane</keyword>
<name>A0AA46AHI9_9CLOT</name>
<dbReference type="InterPro" id="IPR000515">
    <property type="entry name" value="MetI-like"/>
</dbReference>
<comment type="similarity">
    <text evidence="7">Belongs to the binding-protein-dependent transport system permease family.</text>
</comment>
<protein>
    <submittedName>
        <fullName evidence="9">Carbohydrate ABC transporter membrane protein 2, CUT1 family</fullName>
    </submittedName>
</protein>
<keyword evidence="6 7" id="KW-0472">Membrane</keyword>
<dbReference type="Pfam" id="PF00528">
    <property type="entry name" value="BPD_transp_1"/>
    <property type="match status" value="1"/>
</dbReference>
<feature type="transmembrane region" description="Helical" evidence="7">
    <location>
        <begin position="12"/>
        <end position="35"/>
    </location>
</feature>
<dbReference type="PROSITE" id="PS50928">
    <property type="entry name" value="ABC_TM1"/>
    <property type="match status" value="1"/>
</dbReference>
<feature type="transmembrane region" description="Helical" evidence="7">
    <location>
        <begin position="110"/>
        <end position="132"/>
    </location>
</feature>
<comment type="caution">
    <text evidence="9">The sequence shown here is derived from an EMBL/GenBank/DDBJ whole genome shotgun (WGS) entry which is preliminary data.</text>
</comment>
<evidence type="ECO:0000313" key="10">
    <source>
        <dbReference type="Proteomes" id="UP001158066"/>
    </source>
</evidence>